<feature type="transmembrane region" description="Helical" evidence="1">
    <location>
        <begin position="64"/>
        <end position="89"/>
    </location>
</feature>
<evidence type="ECO:0000313" key="3">
    <source>
        <dbReference type="Proteomes" id="UP000663881"/>
    </source>
</evidence>
<feature type="non-terminal residue" evidence="2">
    <location>
        <position position="109"/>
    </location>
</feature>
<keyword evidence="1" id="KW-0812">Transmembrane</keyword>
<evidence type="ECO:0000313" key="2">
    <source>
        <dbReference type="EMBL" id="CAF4415229.1"/>
    </source>
</evidence>
<keyword evidence="1" id="KW-0472">Membrane</keyword>
<feature type="non-terminal residue" evidence="2">
    <location>
        <position position="1"/>
    </location>
</feature>
<dbReference type="EMBL" id="CAJOAY010029820">
    <property type="protein sequence ID" value="CAF4415229.1"/>
    <property type="molecule type" value="Genomic_DNA"/>
</dbReference>
<sequence>NFGTFGLSLGFSKFDTDLKNNITNVLLSYVDKGIIQRLHDDWYVYENCERKRMDKDRMLSGERFLGVFILLAAGMIVGLLILILEWLTFKYGVTYWRKRQSSGWMFFSQ</sequence>
<proteinExistence type="predicted"/>
<keyword evidence="1" id="KW-1133">Transmembrane helix</keyword>
<accession>A0A820Q1M3</accession>
<reference evidence="2" key="1">
    <citation type="submission" date="2021-02" db="EMBL/GenBank/DDBJ databases">
        <authorList>
            <person name="Nowell W R."/>
        </authorList>
    </citation>
    <scope>NUCLEOTIDE SEQUENCE</scope>
</reference>
<name>A0A820Q1M3_9BILA</name>
<evidence type="ECO:0000256" key="1">
    <source>
        <dbReference type="SAM" id="Phobius"/>
    </source>
</evidence>
<organism evidence="2 3">
    <name type="scientific">Adineta steineri</name>
    <dbReference type="NCBI Taxonomy" id="433720"/>
    <lineage>
        <taxon>Eukaryota</taxon>
        <taxon>Metazoa</taxon>
        <taxon>Spiralia</taxon>
        <taxon>Gnathifera</taxon>
        <taxon>Rotifera</taxon>
        <taxon>Eurotatoria</taxon>
        <taxon>Bdelloidea</taxon>
        <taxon>Adinetida</taxon>
        <taxon>Adinetidae</taxon>
        <taxon>Adineta</taxon>
    </lineage>
</organism>
<protein>
    <submittedName>
        <fullName evidence="2">Uncharacterized protein</fullName>
    </submittedName>
</protein>
<gene>
    <name evidence="2" type="ORF">OKA104_LOCUS52188</name>
</gene>
<dbReference type="Proteomes" id="UP000663881">
    <property type="component" value="Unassembled WGS sequence"/>
</dbReference>
<dbReference type="AlphaFoldDB" id="A0A820Q1M3"/>
<comment type="caution">
    <text evidence="2">The sequence shown here is derived from an EMBL/GenBank/DDBJ whole genome shotgun (WGS) entry which is preliminary data.</text>
</comment>